<evidence type="ECO:0000313" key="2">
    <source>
        <dbReference type="EMBL" id="MFD2730630.1"/>
    </source>
</evidence>
<accession>A0ABW5TMW4</accession>
<comment type="caution">
    <text evidence="2">The sequence shown here is derived from an EMBL/GenBank/DDBJ whole genome shotgun (WGS) entry which is preliminary data.</text>
</comment>
<dbReference type="EMBL" id="JBHULV010000008">
    <property type="protein sequence ID" value="MFD2730630.1"/>
    <property type="molecule type" value="Genomic_DNA"/>
</dbReference>
<evidence type="ECO:0000256" key="1">
    <source>
        <dbReference type="ARBA" id="ARBA00022729"/>
    </source>
</evidence>
<dbReference type="Gene3D" id="1.25.40.10">
    <property type="entry name" value="Tetratricopeptide repeat domain"/>
    <property type="match status" value="2"/>
</dbReference>
<evidence type="ECO:0008006" key="4">
    <source>
        <dbReference type="Google" id="ProtNLM"/>
    </source>
</evidence>
<keyword evidence="1" id="KW-0732">Signal</keyword>
<organism evidence="2 3">
    <name type="scientific">Pedobacter alpinus</name>
    <dbReference type="NCBI Taxonomy" id="1590643"/>
    <lineage>
        <taxon>Bacteria</taxon>
        <taxon>Pseudomonadati</taxon>
        <taxon>Bacteroidota</taxon>
        <taxon>Sphingobacteriia</taxon>
        <taxon>Sphingobacteriales</taxon>
        <taxon>Sphingobacteriaceae</taxon>
        <taxon>Pedobacter</taxon>
    </lineage>
</organism>
<dbReference type="SUPFAM" id="SSF48435">
    <property type="entry name" value="Bacterial muramidases"/>
    <property type="match status" value="1"/>
</dbReference>
<sequence length="970" mass="110453">MKNLTAHYNIYFNAKESLLESKRAITNSYEDDFSQLLAIFPVPSLESSGNETENLDNVILKANTIALEKYESNWLDDSFLLLADAQYLKGDFYNAIEYYSYVGLNFEKEKENKLKAYLGQVKSDFALDLIKEADSVLKMAVALKYKYHKDQVAASQAKLALINNNIDDAIMHLENAVKFTKNNQQKIRWRYVLAQLQEINGKTKDAAYNYEKIAKSNASFEMSFNANLARIRISENAEGKTFDKIATLKKLLKEDKNRQLKDQIYYQIGNAYDESNDLGKASENFVIAAHTIPGTAKQKGLSYLRLAQLNFEKLKNYTQAQLYYDSTLQYLPKNYPDYKNIAVKAKNLQYLADRLIIIQKEKDKLYLASLSDTELDTKVDSIYQSNVKTNVKLEQNTNTGQSVSISDFSSANKTASSFYFYNDAAISQGFSEFKRRWGDRKLTDNWRISTSNLAASNTDKGLNPLDPDIDTDLTAKVESRDSLKSKLLRTLPFTIASKNLSYDKISTSLYEIAVFYKDELNDESESIAAFEAILINFPNDKNAANIYYQLYRLTAVSDPKKSEYYKQKLLGLFPDSNYARSITDPNYGKEKDYNLSILKNEYQNAYQMYNQKNYSQVLAKITQLKSKYGSFEDLSPQFAYLEALAIGNTQKTPVFLASLNQIVANYPANSEVTPLVKRQINFIGINRTAFDQRPTALLSRDDNAYNYIEPQLAVLAPVKEKLNVVDPVKTTPEPLKEKVIEKPIIKKEVIETPKEPIKTEQVVIEKPKEIVKPVPIVVEEPKEPAKTEPAVIETPKEPVKFDPVVVEEPKEIIIAKEPEVEKPIDVPVVEKPIEKVEPAVILPEKPKSLVFSTNERQRHLIVIDISDPKQNIAQPFSKLSQYFYSKFDPSQVKLVIRIVGGTEKFIIISGNFVSKKDVDLVADELKNNLPKIMEGQTTDYTQFVVSEENLKLLTDKKAIDEYLKSITPKK</sequence>
<dbReference type="InterPro" id="IPR011990">
    <property type="entry name" value="TPR-like_helical_dom_sf"/>
</dbReference>
<evidence type="ECO:0000313" key="3">
    <source>
        <dbReference type="Proteomes" id="UP001597546"/>
    </source>
</evidence>
<gene>
    <name evidence="2" type="ORF">ACFSSE_02845</name>
</gene>
<proteinExistence type="predicted"/>
<protein>
    <recommendedName>
        <fullName evidence="4">Tetratricopeptide repeat-containing protein</fullName>
    </recommendedName>
</protein>
<reference evidence="3" key="1">
    <citation type="journal article" date="2019" name="Int. J. Syst. Evol. Microbiol.">
        <title>The Global Catalogue of Microorganisms (GCM) 10K type strain sequencing project: providing services to taxonomists for standard genome sequencing and annotation.</title>
        <authorList>
            <consortium name="The Broad Institute Genomics Platform"/>
            <consortium name="The Broad Institute Genome Sequencing Center for Infectious Disease"/>
            <person name="Wu L."/>
            <person name="Ma J."/>
        </authorList>
    </citation>
    <scope>NUCLEOTIDE SEQUENCE [LARGE SCALE GENOMIC DNA]</scope>
    <source>
        <strain evidence="3">KCTC 42456</strain>
    </source>
</reference>
<name>A0ABW5TMW4_9SPHI</name>
<keyword evidence="3" id="KW-1185">Reference proteome</keyword>
<dbReference type="RefSeq" id="WP_379040580.1">
    <property type="nucleotide sequence ID" value="NZ_JBHSKW010000005.1"/>
</dbReference>
<dbReference type="Proteomes" id="UP001597546">
    <property type="component" value="Unassembled WGS sequence"/>
</dbReference>
<dbReference type="InterPro" id="IPR008939">
    <property type="entry name" value="Lytic_TGlycosylase_superhlx_U"/>
</dbReference>